<organism evidence="2 3">
    <name type="scientific">Vigna mungo</name>
    <name type="common">Black gram</name>
    <name type="synonym">Phaseolus mungo</name>
    <dbReference type="NCBI Taxonomy" id="3915"/>
    <lineage>
        <taxon>Eukaryota</taxon>
        <taxon>Viridiplantae</taxon>
        <taxon>Streptophyta</taxon>
        <taxon>Embryophyta</taxon>
        <taxon>Tracheophyta</taxon>
        <taxon>Spermatophyta</taxon>
        <taxon>Magnoliopsida</taxon>
        <taxon>eudicotyledons</taxon>
        <taxon>Gunneridae</taxon>
        <taxon>Pentapetalae</taxon>
        <taxon>rosids</taxon>
        <taxon>fabids</taxon>
        <taxon>Fabales</taxon>
        <taxon>Fabaceae</taxon>
        <taxon>Papilionoideae</taxon>
        <taxon>50 kb inversion clade</taxon>
        <taxon>NPAAA clade</taxon>
        <taxon>indigoferoid/millettioid clade</taxon>
        <taxon>Phaseoleae</taxon>
        <taxon>Vigna</taxon>
    </lineage>
</organism>
<name>A0AAQ3NA66_VIGMU</name>
<protein>
    <submittedName>
        <fullName evidence="2">Uncharacterized protein</fullName>
    </submittedName>
</protein>
<dbReference type="AlphaFoldDB" id="A0AAQ3NA66"/>
<keyword evidence="3" id="KW-1185">Reference proteome</keyword>
<reference evidence="2 3" key="1">
    <citation type="journal article" date="2023" name="Life. Sci Alliance">
        <title>Evolutionary insights into 3D genome organization and epigenetic landscape of Vigna mungo.</title>
        <authorList>
            <person name="Junaid A."/>
            <person name="Singh B."/>
            <person name="Bhatia S."/>
        </authorList>
    </citation>
    <scope>NUCLEOTIDE SEQUENCE [LARGE SCALE GENOMIC DNA]</scope>
    <source>
        <strain evidence="2">Urdbean</strain>
    </source>
</reference>
<evidence type="ECO:0000256" key="1">
    <source>
        <dbReference type="SAM" id="Phobius"/>
    </source>
</evidence>
<proteinExistence type="predicted"/>
<evidence type="ECO:0000313" key="3">
    <source>
        <dbReference type="Proteomes" id="UP001374535"/>
    </source>
</evidence>
<dbReference type="EMBL" id="CP144695">
    <property type="protein sequence ID" value="WVZ05952.1"/>
    <property type="molecule type" value="Genomic_DNA"/>
</dbReference>
<sequence length="132" mass="13586">MHFGGLGHGSLPRNADDQSGVVVMATGVATMVNGMLAMANGMEAMANVMVSALNGVVAETVSADRWSRQRQPAEVHQGAAVLSSSSALSVAVAQWVAALQARWAAVVDGVGSSSCRWRICCRNLAGGKSCKI</sequence>
<gene>
    <name evidence="2" type="ORF">V8G54_019298</name>
</gene>
<feature type="transmembrane region" description="Helical" evidence="1">
    <location>
        <begin position="20"/>
        <end position="39"/>
    </location>
</feature>
<keyword evidence="1" id="KW-1133">Transmembrane helix</keyword>
<keyword evidence="1" id="KW-0472">Membrane</keyword>
<accession>A0AAQ3NA66</accession>
<evidence type="ECO:0000313" key="2">
    <source>
        <dbReference type="EMBL" id="WVZ05952.1"/>
    </source>
</evidence>
<dbReference type="Proteomes" id="UP001374535">
    <property type="component" value="Chromosome 6"/>
</dbReference>
<keyword evidence="1" id="KW-0812">Transmembrane</keyword>